<dbReference type="RefSeq" id="WP_207870765.1">
    <property type="nucleotide sequence ID" value="NZ_CP062222.1"/>
</dbReference>
<proteinExistence type="predicted"/>
<accession>A0A975GVM6</accession>
<dbReference type="AlphaFoldDB" id="A0A975GVM6"/>
<dbReference type="KEGG" id="bgoe:IFJ75_01215"/>
<gene>
    <name evidence="1" type="ORF">IFJ75_01215</name>
</gene>
<dbReference type="Proteomes" id="UP000663918">
    <property type="component" value="Chromosome"/>
</dbReference>
<name>A0A975GVM6_9CAUL</name>
<dbReference type="EMBL" id="CP062222">
    <property type="protein sequence ID" value="QTC91587.1"/>
    <property type="molecule type" value="Genomic_DNA"/>
</dbReference>
<organism evidence="1 2">
    <name type="scientific">Brevundimonas goettingensis</name>
    <dbReference type="NCBI Taxonomy" id="2774190"/>
    <lineage>
        <taxon>Bacteria</taxon>
        <taxon>Pseudomonadati</taxon>
        <taxon>Pseudomonadota</taxon>
        <taxon>Alphaproteobacteria</taxon>
        <taxon>Caulobacterales</taxon>
        <taxon>Caulobacteraceae</taxon>
        <taxon>Brevundimonas</taxon>
    </lineage>
</organism>
<keyword evidence="2" id="KW-1185">Reference proteome</keyword>
<sequence>MIEIDIIGPLFDPPLVEGGEPVLLDGWHVNTTPEGLAARADLEPFVVMPGRLRRVWAGDDPLSPAFTVALWFADEAQGAILWAAGEDG</sequence>
<reference evidence="1" key="1">
    <citation type="submission" date="2020-09" db="EMBL/GenBank/DDBJ databases">
        <title>Brevundimonas sp. LVF2 isolated from a puddle in Goettingen, Germany.</title>
        <authorList>
            <person name="Friedrich I."/>
            <person name="Klassen A."/>
            <person name="Hannes N."/>
            <person name="Schneider D."/>
            <person name="Hertel R."/>
            <person name="Daniel R."/>
        </authorList>
    </citation>
    <scope>NUCLEOTIDE SEQUENCE</scope>
    <source>
        <strain evidence="1">LVF2</strain>
    </source>
</reference>
<evidence type="ECO:0000313" key="2">
    <source>
        <dbReference type="Proteomes" id="UP000663918"/>
    </source>
</evidence>
<evidence type="ECO:0000313" key="1">
    <source>
        <dbReference type="EMBL" id="QTC91587.1"/>
    </source>
</evidence>
<protein>
    <submittedName>
        <fullName evidence="1">Uncharacterized protein</fullName>
    </submittedName>
</protein>